<dbReference type="InterPro" id="IPR003738">
    <property type="entry name" value="SRAP"/>
</dbReference>
<dbReference type="Gene3D" id="3.90.1680.10">
    <property type="entry name" value="SOS response associated peptidase-like"/>
    <property type="match status" value="1"/>
</dbReference>
<organism evidence="9 10">
    <name type="scientific">Advenella incenata</name>
    <dbReference type="NCBI Taxonomy" id="267800"/>
    <lineage>
        <taxon>Bacteria</taxon>
        <taxon>Pseudomonadati</taxon>
        <taxon>Pseudomonadota</taxon>
        <taxon>Betaproteobacteria</taxon>
        <taxon>Burkholderiales</taxon>
        <taxon>Alcaligenaceae</taxon>
    </lineage>
</organism>
<dbReference type="Pfam" id="PF02586">
    <property type="entry name" value="SRAP"/>
    <property type="match status" value="1"/>
</dbReference>
<keyword evidence="10" id="KW-1185">Reference proteome</keyword>
<keyword evidence="5" id="KW-0190">Covalent protein-DNA linkage</keyword>
<keyword evidence="2 8" id="KW-0645">Protease</keyword>
<reference evidence="9 10" key="1">
    <citation type="submission" date="2019-02" db="EMBL/GenBank/DDBJ databases">
        <title>Genomic Encyclopedia of Type Strains, Phase IV (KMG-IV): sequencing the most valuable type-strain genomes for metagenomic binning, comparative biology and taxonomic classification.</title>
        <authorList>
            <person name="Goeker M."/>
        </authorList>
    </citation>
    <scope>NUCLEOTIDE SEQUENCE [LARGE SCALE GENOMIC DNA]</scope>
    <source>
        <strain evidence="9 10">DSM 23814</strain>
    </source>
</reference>
<name>A0A4Q7V3R3_9BURK</name>
<gene>
    <name evidence="9" type="ORF">EV681_4599</name>
</gene>
<dbReference type="GO" id="GO:0006508">
    <property type="term" value="P:proteolysis"/>
    <property type="evidence" value="ECO:0007669"/>
    <property type="project" value="UniProtKB-KW"/>
</dbReference>
<dbReference type="Proteomes" id="UP000293398">
    <property type="component" value="Unassembled WGS sequence"/>
</dbReference>
<proteinExistence type="inferred from homology"/>
<dbReference type="EC" id="3.4.-.-" evidence="8"/>
<evidence type="ECO:0000256" key="1">
    <source>
        <dbReference type="ARBA" id="ARBA00008136"/>
    </source>
</evidence>
<dbReference type="InterPro" id="IPR036590">
    <property type="entry name" value="SRAP-like"/>
</dbReference>
<evidence type="ECO:0000256" key="3">
    <source>
        <dbReference type="ARBA" id="ARBA00022763"/>
    </source>
</evidence>
<dbReference type="PANTHER" id="PTHR13604:SF0">
    <property type="entry name" value="ABASIC SITE PROCESSING PROTEIN HMCES"/>
    <property type="match status" value="1"/>
</dbReference>
<evidence type="ECO:0000256" key="7">
    <source>
        <dbReference type="ARBA" id="ARBA00023239"/>
    </source>
</evidence>
<dbReference type="GO" id="GO:0008233">
    <property type="term" value="F:peptidase activity"/>
    <property type="evidence" value="ECO:0007669"/>
    <property type="project" value="UniProtKB-KW"/>
</dbReference>
<evidence type="ECO:0000313" key="10">
    <source>
        <dbReference type="Proteomes" id="UP000293398"/>
    </source>
</evidence>
<evidence type="ECO:0000256" key="6">
    <source>
        <dbReference type="ARBA" id="ARBA00023125"/>
    </source>
</evidence>
<sequence>MCGRYEFTSPKGNEFDFVQWPEIRPDLDIRPTNKAPVILLTEPGHYQVQLREWGFIRSWPGKSGKLVKKTLINAKSEEITMKRSFKKAFAENRCIIPMNAWFEWPEIAEINDGLKTKVRIFMPGRPTFGAAGIYEDVIDKETGEVSKRFSMLTVAPGANSPIKNLHARSPLVLPASDYDAWFSSTPDEMQSLMHPYRDVQAFDFEIVGNRKGSDILI</sequence>
<dbReference type="RefSeq" id="WP_130305345.1">
    <property type="nucleotide sequence ID" value="NZ_SHKO01000007.1"/>
</dbReference>
<keyword evidence="3" id="KW-0227">DNA damage</keyword>
<dbReference type="EMBL" id="SHKO01000007">
    <property type="protein sequence ID" value="RZT91076.1"/>
    <property type="molecule type" value="Genomic_DNA"/>
</dbReference>
<evidence type="ECO:0000256" key="2">
    <source>
        <dbReference type="ARBA" id="ARBA00022670"/>
    </source>
</evidence>
<protein>
    <recommendedName>
        <fullName evidence="8">Abasic site processing protein</fullName>
        <ecNumber evidence="8">3.4.-.-</ecNumber>
    </recommendedName>
</protein>
<evidence type="ECO:0000256" key="8">
    <source>
        <dbReference type="RuleBase" id="RU364100"/>
    </source>
</evidence>
<evidence type="ECO:0000313" key="9">
    <source>
        <dbReference type="EMBL" id="RZT91076.1"/>
    </source>
</evidence>
<dbReference type="SUPFAM" id="SSF143081">
    <property type="entry name" value="BB1717-like"/>
    <property type="match status" value="1"/>
</dbReference>
<dbReference type="GO" id="GO:0106300">
    <property type="term" value="P:protein-DNA covalent cross-linking repair"/>
    <property type="evidence" value="ECO:0007669"/>
    <property type="project" value="InterPro"/>
</dbReference>
<keyword evidence="6" id="KW-0238">DNA-binding</keyword>
<dbReference type="PANTHER" id="PTHR13604">
    <property type="entry name" value="DC12-RELATED"/>
    <property type="match status" value="1"/>
</dbReference>
<evidence type="ECO:0000256" key="4">
    <source>
        <dbReference type="ARBA" id="ARBA00022801"/>
    </source>
</evidence>
<dbReference type="GO" id="GO:0003697">
    <property type="term" value="F:single-stranded DNA binding"/>
    <property type="evidence" value="ECO:0007669"/>
    <property type="project" value="InterPro"/>
</dbReference>
<dbReference type="OrthoDB" id="6192129at2"/>
<dbReference type="GO" id="GO:0016829">
    <property type="term" value="F:lyase activity"/>
    <property type="evidence" value="ECO:0007669"/>
    <property type="project" value="UniProtKB-KW"/>
</dbReference>
<accession>A0A4Q7V3R3</accession>
<keyword evidence="7" id="KW-0456">Lyase</keyword>
<dbReference type="AlphaFoldDB" id="A0A4Q7V3R3"/>
<comment type="caution">
    <text evidence="9">The sequence shown here is derived from an EMBL/GenBank/DDBJ whole genome shotgun (WGS) entry which is preliminary data.</text>
</comment>
<evidence type="ECO:0000256" key="5">
    <source>
        <dbReference type="ARBA" id="ARBA00023124"/>
    </source>
</evidence>
<comment type="similarity">
    <text evidence="1 8">Belongs to the SOS response-associated peptidase family.</text>
</comment>
<keyword evidence="4 8" id="KW-0378">Hydrolase</keyword>